<name>A0A140L6I8_9FIRM</name>
<dbReference type="GO" id="GO:0009298">
    <property type="term" value="P:GDP-mannose biosynthetic process"/>
    <property type="evidence" value="ECO:0007669"/>
    <property type="project" value="TreeGrafter"/>
</dbReference>
<dbReference type="PANTHER" id="PTHR46390">
    <property type="entry name" value="MANNOSE-1-PHOSPHATE GUANYLYLTRANSFERASE"/>
    <property type="match status" value="1"/>
</dbReference>
<evidence type="ECO:0000256" key="6">
    <source>
        <dbReference type="ARBA" id="ARBA00023134"/>
    </source>
</evidence>
<dbReference type="InterPro" id="IPR054566">
    <property type="entry name" value="ManC/GMP-like_b-helix"/>
</dbReference>
<keyword evidence="3" id="KW-0808">Transferase</keyword>
<keyword evidence="5" id="KW-0547">Nucleotide-binding</keyword>
<dbReference type="InterPro" id="IPR049577">
    <property type="entry name" value="GMPP_N"/>
</dbReference>
<dbReference type="EMBL" id="LOEE01000028">
    <property type="protein sequence ID" value="KXG76163.1"/>
    <property type="molecule type" value="Genomic_DNA"/>
</dbReference>
<dbReference type="InterPro" id="IPR029044">
    <property type="entry name" value="Nucleotide-diphossugar_trans"/>
</dbReference>
<dbReference type="GO" id="GO:0005525">
    <property type="term" value="F:GTP binding"/>
    <property type="evidence" value="ECO:0007669"/>
    <property type="project" value="UniProtKB-KW"/>
</dbReference>
<gene>
    <name evidence="10" type="primary">algA</name>
    <name evidence="10" type="ORF">AN619_11200</name>
</gene>
<dbReference type="SUPFAM" id="SSF159283">
    <property type="entry name" value="Guanosine diphospho-D-mannose pyrophosphorylase/mannose-6-phosphate isomerase linker domain"/>
    <property type="match status" value="1"/>
</dbReference>
<comment type="caution">
    <text evidence="10">The sequence shown here is derived from an EMBL/GenBank/DDBJ whole genome shotgun (WGS) entry which is preliminary data.</text>
</comment>
<dbReference type="PANTHER" id="PTHR46390:SF1">
    <property type="entry name" value="MANNOSE-1-PHOSPHATE GUANYLYLTRANSFERASE"/>
    <property type="match status" value="1"/>
</dbReference>
<evidence type="ECO:0000256" key="3">
    <source>
        <dbReference type="ARBA" id="ARBA00022679"/>
    </source>
</evidence>
<evidence type="ECO:0000313" key="10">
    <source>
        <dbReference type="EMBL" id="KXG76163.1"/>
    </source>
</evidence>
<feature type="domain" description="MannoseP isomerase/GMP-like beta-helix" evidence="9">
    <location>
        <begin position="297"/>
        <end position="345"/>
    </location>
</feature>
<feature type="domain" description="Nucleotidyl transferase" evidence="8">
    <location>
        <begin position="4"/>
        <end position="286"/>
    </location>
</feature>
<evidence type="ECO:0000256" key="1">
    <source>
        <dbReference type="ARBA" id="ARBA00006115"/>
    </source>
</evidence>
<dbReference type="Pfam" id="PF22640">
    <property type="entry name" value="ManC_GMP_beta-helix"/>
    <property type="match status" value="1"/>
</dbReference>
<dbReference type="Pfam" id="PF00483">
    <property type="entry name" value="NTP_transferase"/>
    <property type="match status" value="1"/>
</dbReference>
<protein>
    <recommendedName>
        <fullName evidence="2">mannose-1-phosphate guanylyltransferase</fullName>
        <ecNumber evidence="2">2.7.7.13</ecNumber>
    </recommendedName>
</protein>
<dbReference type="CDD" id="cd02509">
    <property type="entry name" value="GDP-M1P_Guanylyltransferase"/>
    <property type="match status" value="1"/>
</dbReference>
<dbReference type="Gene3D" id="3.90.550.10">
    <property type="entry name" value="Spore Coat Polysaccharide Biosynthesis Protein SpsA, Chain A"/>
    <property type="match status" value="1"/>
</dbReference>
<evidence type="ECO:0000256" key="4">
    <source>
        <dbReference type="ARBA" id="ARBA00022695"/>
    </source>
</evidence>
<dbReference type="PATRIC" id="fig|520762.4.peg.1253"/>
<dbReference type="GO" id="GO:0004475">
    <property type="term" value="F:mannose-1-phosphate guanylyltransferase (GTP) activity"/>
    <property type="evidence" value="ECO:0007669"/>
    <property type="project" value="UniProtKB-EC"/>
</dbReference>
<proteinExistence type="inferred from homology"/>
<dbReference type="Proteomes" id="UP000070456">
    <property type="component" value="Unassembled WGS sequence"/>
</dbReference>
<sequence>MEYAVIMSGGVGSRFWPKSRKNRPKQFLRTVGAKTMIQTTVDRISKIVPMDRIYIVTSGQYIDTLETQIPEILPENILIEPMNRDTATCIGLAAVHLLKKDPDATMIVLPSDHLIFDQDKFEEVINDAVVVARETGCLMTMGIKPTRPETAYGYIEAGKSIDTYDCPVYVAKRFIEKPNKVKAIEFLNKGTYLWNSGMFVWQASVLMDEIKRFLPDLYSSLMKISDAIGTKREAKVLEEVYQEIDGISIDYGIMERSTRVYVIEADFKWDDIGSWTALERFFEKDANGNIVKALNSKIDTRECIIFGEDRLIATIGVSNLIIVDTGDVVLVCDKSRDQDIKELLKIIVEQQELTKFI</sequence>
<evidence type="ECO:0000256" key="5">
    <source>
        <dbReference type="ARBA" id="ARBA00022741"/>
    </source>
</evidence>
<keyword evidence="4" id="KW-0548">Nucleotidyltransferase</keyword>
<organism evidence="10 11">
    <name type="scientific">Thermotalea metallivorans</name>
    <dbReference type="NCBI Taxonomy" id="520762"/>
    <lineage>
        <taxon>Bacteria</taxon>
        <taxon>Bacillati</taxon>
        <taxon>Bacillota</taxon>
        <taxon>Clostridia</taxon>
        <taxon>Peptostreptococcales</taxon>
        <taxon>Thermotaleaceae</taxon>
        <taxon>Thermotalea</taxon>
    </lineage>
</organism>
<dbReference type="RefSeq" id="WP_068555593.1">
    <property type="nucleotide sequence ID" value="NZ_LOEE01000028.1"/>
</dbReference>
<dbReference type="STRING" id="520762.AN619_11200"/>
<comment type="catalytic activity">
    <reaction evidence="7">
        <text>alpha-D-mannose 1-phosphate + GTP + H(+) = GDP-alpha-D-mannose + diphosphate</text>
        <dbReference type="Rhea" id="RHEA:15229"/>
        <dbReference type="ChEBI" id="CHEBI:15378"/>
        <dbReference type="ChEBI" id="CHEBI:33019"/>
        <dbReference type="ChEBI" id="CHEBI:37565"/>
        <dbReference type="ChEBI" id="CHEBI:57527"/>
        <dbReference type="ChEBI" id="CHEBI:58409"/>
        <dbReference type="EC" id="2.7.7.13"/>
    </reaction>
</comment>
<dbReference type="OrthoDB" id="9806359at2"/>
<dbReference type="EC" id="2.7.7.13" evidence="2"/>
<dbReference type="InterPro" id="IPR005835">
    <property type="entry name" value="NTP_transferase_dom"/>
</dbReference>
<reference evidence="10 11" key="1">
    <citation type="submission" date="2015-12" db="EMBL/GenBank/DDBJ databases">
        <title>Draft genome sequence of the thermoanaerobe Thermotalea metallivorans, an isolate from the runoff channel of the Great Artesian Basin, Australia.</title>
        <authorList>
            <person name="Patel B.K."/>
        </authorList>
    </citation>
    <scope>NUCLEOTIDE SEQUENCE [LARGE SCALE GENOMIC DNA]</scope>
    <source>
        <strain evidence="10 11">B2-1</strain>
    </source>
</reference>
<comment type="similarity">
    <text evidence="1">Belongs to the mannose-6-phosphate isomerase type 2 family.</text>
</comment>
<evidence type="ECO:0000256" key="7">
    <source>
        <dbReference type="ARBA" id="ARBA00047343"/>
    </source>
</evidence>
<dbReference type="SUPFAM" id="SSF53448">
    <property type="entry name" value="Nucleotide-diphospho-sugar transferases"/>
    <property type="match status" value="1"/>
</dbReference>
<dbReference type="AlphaFoldDB" id="A0A140L6I8"/>
<keyword evidence="11" id="KW-1185">Reference proteome</keyword>
<dbReference type="FunFam" id="3.90.550.10:FF:000046">
    <property type="entry name" value="Mannose-1-phosphate guanylyltransferase (GDP)"/>
    <property type="match status" value="1"/>
</dbReference>
<accession>A0A140L6I8</accession>
<evidence type="ECO:0000313" key="11">
    <source>
        <dbReference type="Proteomes" id="UP000070456"/>
    </source>
</evidence>
<evidence type="ECO:0000256" key="2">
    <source>
        <dbReference type="ARBA" id="ARBA00012387"/>
    </source>
</evidence>
<evidence type="ECO:0000259" key="8">
    <source>
        <dbReference type="Pfam" id="PF00483"/>
    </source>
</evidence>
<keyword evidence="6" id="KW-0342">GTP-binding</keyword>
<dbReference type="InterPro" id="IPR051161">
    <property type="entry name" value="Mannose-6P_isomerase_type2"/>
</dbReference>
<evidence type="ECO:0000259" key="9">
    <source>
        <dbReference type="Pfam" id="PF22640"/>
    </source>
</evidence>